<sequence length="54" mass="5725">MKYKPSLKCSPAAAGSDRKASCNSFDALMTLYFAPLAKVMRSTSSTASNDNTTS</sequence>
<dbReference type="EMBL" id="SJPM01000002">
    <property type="protein sequence ID" value="TWU01445.1"/>
    <property type="molecule type" value="Genomic_DNA"/>
</dbReference>
<organism evidence="1 2">
    <name type="scientific">Neorhodopirellula pilleata</name>
    <dbReference type="NCBI Taxonomy" id="2714738"/>
    <lineage>
        <taxon>Bacteria</taxon>
        <taxon>Pseudomonadati</taxon>
        <taxon>Planctomycetota</taxon>
        <taxon>Planctomycetia</taxon>
        <taxon>Pirellulales</taxon>
        <taxon>Pirellulaceae</taxon>
        <taxon>Neorhodopirellula</taxon>
    </lineage>
</organism>
<protein>
    <submittedName>
        <fullName evidence="1">Uncharacterized protein</fullName>
    </submittedName>
</protein>
<dbReference type="Proteomes" id="UP000316213">
    <property type="component" value="Unassembled WGS sequence"/>
</dbReference>
<evidence type="ECO:0000313" key="2">
    <source>
        <dbReference type="Proteomes" id="UP000316213"/>
    </source>
</evidence>
<dbReference type="AlphaFoldDB" id="A0A5C6AN60"/>
<name>A0A5C6AN60_9BACT</name>
<keyword evidence="2" id="KW-1185">Reference proteome</keyword>
<evidence type="ECO:0000313" key="1">
    <source>
        <dbReference type="EMBL" id="TWU01445.1"/>
    </source>
</evidence>
<proteinExistence type="predicted"/>
<comment type="caution">
    <text evidence="1">The sequence shown here is derived from an EMBL/GenBank/DDBJ whole genome shotgun (WGS) entry which is preliminary data.</text>
</comment>
<reference evidence="1 2" key="1">
    <citation type="submission" date="2019-02" db="EMBL/GenBank/DDBJ databases">
        <title>Deep-cultivation of Planctomycetes and their phenomic and genomic characterization uncovers novel biology.</title>
        <authorList>
            <person name="Wiegand S."/>
            <person name="Jogler M."/>
            <person name="Boedeker C."/>
            <person name="Pinto D."/>
            <person name="Vollmers J."/>
            <person name="Rivas-Marin E."/>
            <person name="Kohn T."/>
            <person name="Peeters S.H."/>
            <person name="Heuer A."/>
            <person name="Rast P."/>
            <person name="Oberbeckmann S."/>
            <person name="Bunk B."/>
            <person name="Jeske O."/>
            <person name="Meyerdierks A."/>
            <person name="Storesund J.E."/>
            <person name="Kallscheuer N."/>
            <person name="Luecker S."/>
            <person name="Lage O.M."/>
            <person name="Pohl T."/>
            <person name="Merkel B.J."/>
            <person name="Hornburger P."/>
            <person name="Mueller R.-W."/>
            <person name="Bruemmer F."/>
            <person name="Labrenz M."/>
            <person name="Spormann A.M."/>
            <person name="Op Den Camp H."/>
            <person name="Overmann J."/>
            <person name="Amann R."/>
            <person name="Jetten M.S.M."/>
            <person name="Mascher T."/>
            <person name="Medema M.H."/>
            <person name="Devos D.P."/>
            <person name="Kaster A.-K."/>
            <person name="Ovreas L."/>
            <person name="Rohde M."/>
            <person name="Galperin M.Y."/>
            <person name="Jogler C."/>
        </authorList>
    </citation>
    <scope>NUCLEOTIDE SEQUENCE [LARGE SCALE GENOMIC DNA]</scope>
    <source>
        <strain evidence="1 2">Pla100</strain>
    </source>
</reference>
<accession>A0A5C6AN60</accession>
<gene>
    <name evidence="1" type="ORF">Pla100_11760</name>
</gene>